<dbReference type="RefSeq" id="WP_144327550.1">
    <property type="nucleotide sequence ID" value="NZ_VJON01000005.1"/>
</dbReference>
<keyword evidence="3" id="KW-0998">Cell outer membrane</keyword>
<feature type="domain" description="OmpA-like" evidence="6">
    <location>
        <begin position="107"/>
        <end position="224"/>
    </location>
</feature>
<dbReference type="Pfam" id="PF13441">
    <property type="entry name" value="Gly-zipper_YMGG"/>
    <property type="match status" value="1"/>
</dbReference>
<keyword evidence="8" id="KW-1185">Reference proteome</keyword>
<comment type="subcellular location">
    <subcellularLocation>
        <location evidence="1">Cell outer membrane</location>
    </subcellularLocation>
</comment>
<dbReference type="InterPro" id="IPR027367">
    <property type="entry name" value="Gly-zipper_YMGG"/>
</dbReference>
<dbReference type="EMBL" id="VJON01000005">
    <property type="protein sequence ID" value="TSE35750.1"/>
    <property type="molecule type" value="Genomic_DNA"/>
</dbReference>
<dbReference type="CDD" id="cd07185">
    <property type="entry name" value="OmpA_C-like"/>
    <property type="match status" value="1"/>
</dbReference>
<keyword evidence="5" id="KW-0732">Signal</keyword>
<dbReference type="PRINTS" id="PR01021">
    <property type="entry name" value="OMPADOMAIN"/>
</dbReference>
<evidence type="ECO:0000259" key="6">
    <source>
        <dbReference type="PROSITE" id="PS51123"/>
    </source>
</evidence>
<evidence type="ECO:0000256" key="5">
    <source>
        <dbReference type="SAM" id="SignalP"/>
    </source>
</evidence>
<keyword evidence="7" id="KW-0449">Lipoprotein</keyword>
<comment type="caution">
    <text evidence="7">The sequence shown here is derived from an EMBL/GenBank/DDBJ whole genome shotgun (WGS) entry which is preliminary data.</text>
</comment>
<name>A0A554XIT0_9BURK</name>
<sequence>MNASPWPSIVRRAWPLALAAAVAVAGCANMSEEQKSGTARGAAIGAAAGAVLGAVTDGSRGAVRGAAIGAGAGALGGYVWSTRMEQQKREMEEATRGTGVQVTQTADNRLKLEIPSDISFDVGRADIKPQFRSVLDTFADGLKRNPAARVTIIGHTDSTGSDAINMPLSINRAAAVRDYLVTRGVAIGRIAIDGRGAREPIASNDTAEGRARNRRVEIFVSEQGS</sequence>
<evidence type="ECO:0000256" key="2">
    <source>
        <dbReference type="ARBA" id="ARBA00023136"/>
    </source>
</evidence>
<keyword evidence="2 4" id="KW-0472">Membrane</keyword>
<feature type="chain" id="PRO_5022033589" evidence="5">
    <location>
        <begin position="31"/>
        <end position="225"/>
    </location>
</feature>
<dbReference type="PANTHER" id="PTHR30329:SF21">
    <property type="entry name" value="LIPOPROTEIN YIAD-RELATED"/>
    <property type="match status" value="1"/>
</dbReference>
<accession>A0A554XIT0</accession>
<organism evidence="7 8">
    <name type="scientific">Tepidimonas charontis</name>
    <dbReference type="NCBI Taxonomy" id="2267262"/>
    <lineage>
        <taxon>Bacteria</taxon>
        <taxon>Pseudomonadati</taxon>
        <taxon>Pseudomonadota</taxon>
        <taxon>Betaproteobacteria</taxon>
        <taxon>Burkholderiales</taxon>
        <taxon>Tepidimonas</taxon>
    </lineage>
</organism>
<evidence type="ECO:0000313" key="7">
    <source>
        <dbReference type="EMBL" id="TSE35750.1"/>
    </source>
</evidence>
<dbReference type="InterPro" id="IPR006665">
    <property type="entry name" value="OmpA-like"/>
</dbReference>
<protein>
    <submittedName>
        <fullName evidence="7">Putative lipoprotein YiaD</fullName>
    </submittedName>
</protein>
<dbReference type="Proteomes" id="UP000318294">
    <property type="component" value="Unassembled WGS sequence"/>
</dbReference>
<dbReference type="InterPro" id="IPR036737">
    <property type="entry name" value="OmpA-like_sf"/>
</dbReference>
<dbReference type="PROSITE" id="PS51123">
    <property type="entry name" value="OMPA_2"/>
    <property type="match status" value="1"/>
</dbReference>
<dbReference type="GO" id="GO:0009279">
    <property type="term" value="C:cell outer membrane"/>
    <property type="evidence" value="ECO:0007669"/>
    <property type="project" value="UniProtKB-SubCell"/>
</dbReference>
<evidence type="ECO:0000256" key="3">
    <source>
        <dbReference type="ARBA" id="ARBA00023237"/>
    </source>
</evidence>
<gene>
    <name evidence="7" type="primary">yiaD</name>
    <name evidence="7" type="ORF">Tchar_00533</name>
</gene>
<evidence type="ECO:0000256" key="4">
    <source>
        <dbReference type="PROSITE-ProRule" id="PRU00473"/>
    </source>
</evidence>
<dbReference type="InterPro" id="IPR050330">
    <property type="entry name" value="Bact_OuterMem_StrucFunc"/>
</dbReference>
<reference evidence="7 8" key="1">
    <citation type="submission" date="2019-07" db="EMBL/GenBank/DDBJ databases">
        <title>Tepidimonas charontis SPSP-6 draft genome.</title>
        <authorList>
            <person name="Da Costa M.S."/>
            <person name="Froufe H.J.C."/>
            <person name="Egas C."/>
            <person name="Albuquerque L."/>
        </authorList>
    </citation>
    <scope>NUCLEOTIDE SEQUENCE [LARGE SCALE GENOMIC DNA]</scope>
    <source>
        <strain evidence="7 8">SPSP-6</strain>
    </source>
</reference>
<evidence type="ECO:0000256" key="1">
    <source>
        <dbReference type="ARBA" id="ARBA00004442"/>
    </source>
</evidence>
<dbReference type="Gene3D" id="3.30.1330.60">
    <property type="entry name" value="OmpA-like domain"/>
    <property type="match status" value="1"/>
</dbReference>
<dbReference type="SUPFAM" id="SSF103088">
    <property type="entry name" value="OmpA-like"/>
    <property type="match status" value="1"/>
</dbReference>
<dbReference type="PRINTS" id="PR01023">
    <property type="entry name" value="NAFLGMOTY"/>
</dbReference>
<dbReference type="PANTHER" id="PTHR30329">
    <property type="entry name" value="STATOR ELEMENT OF FLAGELLAR MOTOR COMPLEX"/>
    <property type="match status" value="1"/>
</dbReference>
<feature type="signal peptide" evidence="5">
    <location>
        <begin position="1"/>
        <end position="30"/>
    </location>
</feature>
<proteinExistence type="predicted"/>
<dbReference type="Pfam" id="PF00691">
    <property type="entry name" value="OmpA"/>
    <property type="match status" value="1"/>
</dbReference>
<dbReference type="OrthoDB" id="9782229at2"/>
<dbReference type="AlphaFoldDB" id="A0A554XIT0"/>
<dbReference type="InterPro" id="IPR006664">
    <property type="entry name" value="OMP_bac"/>
</dbReference>
<evidence type="ECO:0000313" key="8">
    <source>
        <dbReference type="Proteomes" id="UP000318294"/>
    </source>
</evidence>